<dbReference type="Proteomes" id="UP001162131">
    <property type="component" value="Unassembled WGS sequence"/>
</dbReference>
<dbReference type="AlphaFoldDB" id="A0AAU9KH02"/>
<accession>A0AAU9KH02</accession>
<dbReference type="Pfam" id="PF00805">
    <property type="entry name" value="Pentapeptide"/>
    <property type="match status" value="1"/>
</dbReference>
<evidence type="ECO:0000313" key="3">
    <source>
        <dbReference type="EMBL" id="CAG9334984.1"/>
    </source>
</evidence>
<dbReference type="EMBL" id="CAJZBQ010000060">
    <property type="protein sequence ID" value="CAG9334984.1"/>
    <property type="molecule type" value="Genomic_DNA"/>
</dbReference>
<reference evidence="3" key="1">
    <citation type="submission" date="2021-09" db="EMBL/GenBank/DDBJ databases">
        <authorList>
            <consortium name="AG Swart"/>
            <person name="Singh M."/>
            <person name="Singh A."/>
            <person name="Seah K."/>
            <person name="Emmerich C."/>
        </authorList>
    </citation>
    <scope>NUCLEOTIDE SEQUENCE</scope>
    <source>
        <strain evidence="3">ATCC30299</strain>
    </source>
</reference>
<proteinExistence type="predicted"/>
<evidence type="ECO:0000256" key="2">
    <source>
        <dbReference type="ARBA" id="ARBA00022737"/>
    </source>
</evidence>
<organism evidence="3 4">
    <name type="scientific">Blepharisma stoltei</name>
    <dbReference type="NCBI Taxonomy" id="1481888"/>
    <lineage>
        <taxon>Eukaryota</taxon>
        <taxon>Sar</taxon>
        <taxon>Alveolata</taxon>
        <taxon>Ciliophora</taxon>
        <taxon>Postciliodesmatophora</taxon>
        <taxon>Heterotrichea</taxon>
        <taxon>Heterotrichida</taxon>
        <taxon>Blepharismidae</taxon>
        <taxon>Blepharisma</taxon>
    </lineage>
</organism>
<dbReference type="GO" id="GO:0006406">
    <property type="term" value="P:mRNA export from nucleus"/>
    <property type="evidence" value="ECO:0007669"/>
    <property type="project" value="InterPro"/>
</dbReference>
<dbReference type="PANTHER" id="PTHR22839">
    <property type="entry name" value="THO COMPLEX SUBUNIT 3 THO3"/>
    <property type="match status" value="1"/>
</dbReference>
<dbReference type="Gene3D" id="2.130.10.10">
    <property type="entry name" value="YVTN repeat-like/Quinoprotein amine dehydrogenase"/>
    <property type="match status" value="3"/>
</dbReference>
<dbReference type="GO" id="GO:0000445">
    <property type="term" value="C:THO complex part of transcription export complex"/>
    <property type="evidence" value="ECO:0007669"/>
    <property type="project" value="TreeGrafter"/>
</dbReference>
<evidence type="ECO:0000256" key="1">
    <source>
        <dbReference type="ARBA" id="ARBA00022574"/>
    </source>
</evidence>
<dbReference type="SUPFAM" id="SSF50998">
    <property type="entry name" value="Quinoprotein alcohol dehydrogenase-like"/>
    <property type="match status" value="1"/>
</dbReference>
<keyword evidence="1" id="KW-0853">WD repeat</keyword>
<gene>
    <name evidence="3" type="ORF">BSTOLATCC_MIC62565</name>
</gene>
<evidence type="ECO:0000313" key="4">
    <source>
        <dbReference type="Proteomes" id="UP001162131"/>
    </source>
</evidence>
<keyword evidence="2" id="KW-0677">Repeat</keyword>
<dbReference type="InterPro" id="IPR040132">
    <property type="entry name" value="Tex1/THOC3"/>
</dbReference>
<protein>
    <submittedName>
        <fullName evidence="3">Uncharacterized protein</fullName>
    </submittedName>
</protein>
<comment type="caution">
    <text evidence="3">The sequence shown here is derived from an EMBL/GenBank/DDBJ whole genome shotgun (WGS) entry which is preliminary data.</text>
</comment>
<dbReference type="InterPro" id="IPR015943">
    <property type="entry name" value="WD40/YVTN_repeat-like_dom_sf"/>
</dbReference>
<dbReference type="SUPFAM" id="SSF141571">
    <property type="entry name" value="Pentapeptide repeat-like"/>
    <property type="match status" value="1"/>
</dbReference>
<dbReference type="PANTHER" id="PTHR22839:SF0">
    <property type="entry name" value="THO COMPLEX SUBUNIT 3"/>
    <property type="match status" value="1"/>
</dbReference>
<dbReference type="InterPro" id="IPR001646">
    <property type="entry name" value="5peptide_repeat"/>
</dbReference>
<keyword evidence="4" id="KW-1185">Reference proteome</keyword>
<dbReference type="SUPFAM" id="SSF50978">
    <property type="entry name" value="WD40 repeat-like"/>
    <property type="match status" value="1"/>
</dbReference>
<name>A0AAU9KH02_9CILI</name>
<dbReference type="InterPro" id="IPR036322">
    <property type="entry name" value="WD40_repeat_dom_sf"/>
</dbReference>
<dbReference type="InterPro" id="IPR011047">
    <property type="entry name" value="Quinoprotein_ADH-like_sf"/>
</dbReference>
<sequence length="873" mass="101544">MEHQTKELLGKLGDLHCLTKRSLLKRNDNEKWVWGFRLIRKSNFFNADKLIAKRICRDVQGWILNHDTYIQSYFNKVKLFQYPELCKSFKQIATSEFQEALFQLILLSRDIQGIEIASSNAISILNSSGFQFFNRDMHGIKVTYADLSASYFYNSNLEGSDLSHANISFSNLEYTSFKGCDMRNTSHGWILIGEMKKCEEAWLSPSGKYFISDSNSCYGKFFNLWTLNENGMDKTQNPQEITGKPIQFSPSENYFIFLLNDSFYAIHDIAENVNLPEKFPSPKEFSISQSDTYLAYFSSDNALWIKNLKTEITSLVMNFDAKPIFIKWSPSEEFLLIGKSNRESILWDWRNCKETWHYYFDFNLKNDPLDHIFSCNGKFIGIYQLRNPRSMFWIWNTKKNALKSFSFKEKGEFCLQFSPVFENILIKCGRPSSLWNAEVSELLTNFNGFYSLEPAFVFSPCGNYIFLLCKHRGALGIYDCKKNDTVRFINCYLGLTNYRISVKCPQLAIKIFSSECVVIADSNLIKNLYDFLDKNRNLVSIASFSFDDKYFATCYKLEIKIWDMRSKSIVSIINTNEEIASIQFSPCSDVLVTKSNPSDPLTATIWNWKKNKMIWRDKFITPIRVISFSISGNFYAIGSGEYVYIFKNRHKIHLIESEWEKRKIYILCGSFTCCENYFIYGNDKGYINFFSLISQNIEKKIFIGTSRIHLLSISAFAEYIAVLDKNGKLTIWNFITEPTIIYETDFSLNSKLQSIILSPRGNYIILQIRDAHSFEIFDFNKGQVIYKSSSCLRSIESISWSPSGNFISAAYLGFFGIWDFSILTEKNQTNVECLSWASSLRHFNIKWCDFSNAIMDDKNIILFKEFHKQMNPH</sequence>
<dbReference type="Gene3D" id="2.160.20.80">
    <property type="entry name" value="E3 ubiquitin-protein ligase SopA"/>
    <property type="match status" value="1"/>
</dbReference>